<name>A0AAV4C4W9_9GAST</name>
<protein>
    <submittedName>
        <fullName evidence="1">Uncharacterized protein</fullName>
    </submittedName>
</protein>
<comment type="caution">
    <text evidence="1">The sequence shown here is derived from an EMBL/GenBank/DDBJ whole genome shotgun (WGS) entry which is preliminary data.</text>
</comment>
<evidence type="ECO:0000313" key="1">
    <source>
        <dbReference type="EMBL" id="GFO27771.1"/>
    </source>
</evidence>
<dbReference type="EMBL" id="BLXT01005946">
    <property type="protein sequence ID" value="GFO27771.1"/>
    <property type="molecule type" value="Genomic_DNA"/>
</dbReference>
<reference evidence="1 2" key="1">
    <citation type="journal article" date="2021" name="Elife">
        <title>Chloroplast acquisition without the gene transfer in kleptoplastic sea slugs, Plakobranchus ocellatus.</title>
        <authorList>
            <person name="Maeda T."/>
            <person name="Takahashi S."/>
            <person name="Yoshida T."/>
            <person name="Shimamura S."/>
            <person name="Takaki Y."/>
            <person name="Nagai Y."/>
            <person name="Toyoda A."/>
            <person name="Suzuki Y."/>
            <person name="Arimoto A."/>
            <person name="Ishii H."/>
            <person name="Satoh N."/>
            <person name="Nishiyama T."/>
            <person name="Hasebe M."/>
            <person name="Maruyama T."/>
            <person name="Minagawa J."/>
            <person name="Obokata J."/>
            <person name="Shigenobu S."/>
        </authorList>
    </citation>
    <scope>NUCLEOTIDE SEQUENCE [LARGE SCALE GENOMIC DNA]</scope>
</reference>
<proteinExistence type="predicted"/>
<accession>A0AAV4C4W9</accession>
<dbReference type="Proteomes" id="UP000735302">
    <property type="component" value="Unassembled WGS sequence"/>
</dbReference>
<gene>
    <name evidence="1" type="ORF">PoB_005427600</name>
</gene>
<keyword evidence="2" id="KW-1185">Reference proteome</keyword>
<organism evidence="1 2">
    <name type="scientific">Plakobranchus ocellatus</name>
    <dbReference type="NCBI Taxonomy" id="259542"/>
    <lineage>
        <taxon>Eukaryota</taxon>
        <taxon>Metazoa</taxon>
        <taxon>Spiralia</taxon>
        <taxon>Lophotrochozoa</taxon>
        <taxon>Mollusca</taxon>
        <taxon>Gastropoda</taxon>
        <taxon>Heterobranchia</taxon>
        <taxon>Euthyneura</taxon>
        <taxon>Panpulmonata</taxon>
        <taxon>Sacoglossa</taxon>
        <taxon>Placobranchoidea</taxon>
        <taxon>Plakobranchidae</taxon>
        <taxon>Plakobranchus</taxon>
    </lineage>
</organism>
<sequence length="137" mass="15658">MLKYWARTIQNPLTQPEVHFRDPHCQVKIWLEKVASITATAREGCIQDRLENILQSCKQMGEEETSVFLQEEHDFNAPVQPLSALGLTRLHLIGIDLQLRASSLILNDVICLEHFCAQERMPANVSDQTGTDFMFCM</sequence>
<evidence type="ECO:0000313" key="2">
    <source>
        <dbReference type="Proteomes" id="UP000735302"/>
    </source>
</evidence>
<dbReference type="AlphaFoldDB" id="A0AAV4C4W9"/>